<evidence type="ECO:0000259" key="5">
    <source>
        <dbReference type="Pfam" id="PF06441"/>
    </source>
</evidence>
<dbReference type="InterPro" id="IPR016292">
    <property type="entry name" value="Epoxide_hydrolase"/>
</dbReference>
<gene>
    <name evidence="6" type="ORF">DM01DRAFT_1334834</name>
</gene>
<feature type="active site" description="Nucleophile" evidence="4">
    <location>
        <position position="175"/>
    </location>
</feature>
<dbReference type="Pfam" id="PF06441">
    <property type="entry name" value="EHN"/>
    <property type="match status" value="1"/>
</dbReference>
<evidence type="ECO:0000313" key="7">
    <source>
        <dbReference type="Proteomes" id="UP000242146"/>
    </source>
</evidence>
<dbReference type="GO" id="GO:0097176">
    <property type="term" value="P:epoxide metabolic process"/>
    <property type="evidence" value="ECO:0007669"/>
    <property type="project" value="TreeGrafter"/>
</dbReference>
<dbReference type="EMBL" id="MCGT01000010">
    <property type="protein sequence ID" value="ORX56358.1"/>
    <property type="molecule type" value="Genomic_DNA"/>
</dbReference>
<protein>
    <submittedName>
        <fullName evidence="6">Alpha/beta-hydrolase</fullName>
    </submittedName>
</protein>
<keyword evidence="7" id="KW-1185">Reference proteome</keyword>
<evidence type="ECO:0000256" key="1">
    <source>
        <dbReference type="ARBA" id="ARBA00010088"/>
    </source>
</evidence>
<evidence type="ECO:0000256" key="3">
    <source>
        <dbReference type="ARBA" id="ARBA00022801"/>
    </source>
</evidence>
<dbReference type="Proteomes" id="UP000242146">
    <property type="component" value="Unassembled WGS sequence"/>
</dbReference>
<dbReference type="STRING" id="101127.A0A1X2GL49"/>
<dbReference type="PIRSF" id="PIRSF001112">
    <property type="entry name" value="Epoxide_hydrolase"/>
    <property type="match status" value="1"/>
</dbReference>
<dbReference type="InterPro" id="IPR029058">
    <property type="entry name" value="AB_hydrolase_fold"/>
</dbReference>
<dbReference type="PRINTS" id="PR00412">
    <property type="entry name" value="EPOXHYDRLASE"/>
</dbReference>
<dbReference type="InterPro" id="IPR000639">
    <property type="entry name" value="Epox_hydrolase-like"/>
</dbReference>
<accession>A0A1X2GL49</accession>
<feature type="active site" description="Proton donor" evidence="4">
    <location>
        <position position="333"/>
    </location>
</feature>
<evidence type="ECO:0000256" key="2">
    <source>
        <dbReference type="ARBA" id="ARBA00022797"/>
    </source>
</evidence>
<dbReference type="PANTHER" id="PTHR21661">
    <property type="entry name" value="EPOXIDE HYDROLASE 1-RELATED"/>
    <property type="match status" value="1"/>
</dbReference>
<proteinExistence type="inferred from homology"/>
<evidence type="ECO:0000256" key="4">
    <source>
        <dbReference type="PIRSR" id="PIRSR001112-1"/>
    </source>
</evidence>
<reference evidence="6 7" key="1">
    <citation type="submission" date="2016-07" db="EMBL/GenBank/DDBJ databases">
        <title>Pervasive Adenine N6-methylation of Active Genes in Fungi.</title>
        <authorList>
            <consortium name="DOE Joint Genome Institute"/>
            <person name="Mondo S.J."/>
            <person name="Dannebaum R.O."/>
            <person name="Kuo R.C."/>
            <person name="Labutti K."/>
            <person name="Haridas S."/>
            <person name="Kuo A."/>
            <person name="Salamov A."/>
            <person name="Ahrendt S.R."/>
            <person name="Lipzen A."/>
            <person name="Sullivan W."/>
            <person name="Andreopoulos W.B."/>
            <person name="Clum A."/>
            <person name="Lindquist E."/>
            <person name="Daum C."/>
            <person name="Ramamoorthy G.K."/>
            <person name="Gryganskyi A."/>
            <person name="Culley D."/>
            <person name="Magnuson J.K."/>
            <person name="James T.Y."/>
            <person name="O'Malley M.A."/>
            <person name="Stajich J.E."/>
            <person name="Spatafora J.W."/>
            <person name="Visel A."/>
            <person name="Grigoriev I.V."/>
        </authorList>
    </citation>
    <scope>NUCLEOTIDE SEQUENCE [LARGE SCALE GENOMIC DNA]</scope>
    <source>
        <strain evidence="6 7">NRRL 3301</strain>
    </source>
</reference>
<organism evidence="6 7">
    <name type="scientific">Hesseltinella vesiculosa</name>
    <dbReference type="NCBI Taxonomy" id="101127"/>
    <lineage>
        <taxon>Eukaryota</taxon>
        <taxon>Fungi</taxon>
        <taxon>Fungi incertae sedis</taxon>
        <taxon>Mucoromycota</taxon>
        <taxon>Mucoromycotina</taxon>
        <taxon>Mucoromycetes</taxon>
        <taxon>Mucorales</taxon>
        <taxon>Cunninghamellaceae</taxon>
        <taxon>Hesseltinella</taxon>
    </lineage>
</organism>
<comment type="similarity">
    <text evidence="1">Belongs to the peptidase S33 family.</text>
</comment>
<feature type="active site" description="Proton acceptor" evidence="4">
    <location>
        <position position="388"/>
    </location>
</feature>
<feature type="domain" description="Epoxide hydrolase N-terminal" evidence="5">
    <location>
        <begin position="11"/>
        <end position="110"/>
    </location>
</feature>
<dbReference type="PANTHER" id="PTHR21661:SF35">
    <property type="entry name" value="EPOXIDE HYDROLASE"/>
    <property type="match status" value="1"/>
</dbReference>
<dbReference type="GO" id="GO:0004301">
    <property type="term" value="F:epoxide hydrolase activity"/>
    <property type="evidence" value="ECO:0007669"/>
    <property type="project" value="TreeGrafter"/>
</dbReference>
<dbReference type="AlphaFoldDB" id="A0A1X2GL49"/>
<dbReference type="OrthoDB" id="7130006at2759"/>
<dbReference type="Gene3D" id="3.40.50.1820">
    <property type="entry name" value="alpha/beta hydrolase"/>
    <property type="match status" value="1"/>
</dbReference>
<dbReference type="SUPFAM" id="SSF53474">
    <property type="entry name" value="alpha/beta-Hydrolases"/>
    <property type="match status" value="1"/>
</dbReference>
<name>A0A1X2GL49_9FUNG</name>
<keyword evidence="3 6" id="KW-0378">Hydrolase</keyword>
<comment type="caution">
    <text evidence="6">The sequence shown here is derived from an EMBL/GenBank/DDBJ whole genome shotgun (WGS) entry which is preliminary data.</text>
</comment>
<evidence type="ECO:0000313" key="6">
    <source>
        <dbReference type="EMBL" id="ORX56358.1"/>
    </source>
</evidence>
<keyword evidence="2" id="KW-0058">Aromatic hydrocarbons catabolism</keyword>
<dbReference type="InterPro" id="IPR010497">
    <property type="entry name" value="Epoxide_hydro_N"/>
</dbReference>
<sequence length="415" mass="47179">MADIVRFEVPSLSDEQQAHLNARLSTVIYPNELEQEVGWDYGAPTWAVKSMVEKWQTYDFEAYREEINQWHHYRTPIDGLNIHFIHEPSPHPNALPILLCHGWPSTFYEFHKVINVLRDGKDGQQPFHVIVPSLPGFGFSDAPKDTGYGALRMAKTMNQLMIKLGYKKYMWAGGDWGGIIGKVVASRYGDNCMGFYTHFPMVRPPVPSPRNLLFHPFKVVKFFSSLLLGFDRVYGKDKVVLNGATFANAELSYTCGYRAIQGTKPYTLAYGLSDSPVGLLGWLLEKYHDWTHHESDEISVKSALPSSLTPEEFLTQVTLFWLTNSLSSSIRIYYEVLHRHEMFRVVLPRVHVPTAVSNFAHDLSRLPVDWLAASTNLVQFREYSEGGHFPALESHRLVAADIQAFGKKLSKSAKL</sequence>